<dbReference type="SUPFAM" id="SSF63380">
    <property type="entry name" value="Riboflavin synthase domain-like"/>
    <property type="match status" value="1"/>
</dbReference>
<dbReference type="Gene3D" id="2.40.30.10">
    <property type="entry name" value="Translation factors"/>
    <property type="match status" value="1"/>
</dbReference>
<evidence type="ECO:0000256" key="3">
    <source>
        <dbReference type="ARBA" id="ARBA00022630"/>
    </source>
</evidence>
<evidence type="ECO:0000256" key="4">
    <source>
        <dbReference type="ARBA" id="ARBA00022643"/>
    </source>
</evidence>
<dbReference type="PRINTS" id="PR00371">
    <property type="entry name" value="FPNCR"/>
</dbReference>
<dbReference type="Pfam" id="PF00667">
    <property type="entry name" value="FAD_binding_1"/>
    <property type="match status" value="1"/>
</dbReference>
<name>A0A410H582_9GAMM</name>
<protein>
    <recommendedName>
        <fullName evidence="8">FAD-binding FR-type domain-containing protein</fullName>
    </recommendedName>
</protein>
<dbReference type="InterPro" id="IPR023173">
    <property type="entry name" value="NADPH_Cyt_P450_Rdtase_alpha"/>
</dbReference>
<keyword evidence="4" id="KW-0288">FMN</keyword>
<evidence type="ECO:0000256" key="7">
    <source>
        <dbReference type="ARBA" id="ARBA00023192"/>
    </source>
</evidence>
<dbReference type="RefSeq" id="WP_029938846.1">
    <property type="nucleotide sequence ID" value="NZ_CP035033.1"/>
</dbReference>
<dbReference type="PROSITE" id="PS51384">
    <property type="entry name" value="FAD_FR"/>
    <property type="match status" value="1"/>
</dbReference>
<evidence type="ECO:0000313" key="9">
    <source>
        <dbReference type="EMBL" id="QAB16057.1"/>
    </source>
</evidence>
<organism evidence="9 10">
    <name type="scientific">Hydrogenovibrio thermophilus</name>
    <dbReference type="NCBI Taxonomy" id="265883"/>
    <lineage>
        <taxon>Bacteria</taxon>
        <taxon>Pseudomonadati</taxon>
        <taxon>Pseudomonadota</taxon>
        <taxon>Gammaproteobacteria</taxon>
        <taxon>Thiotrichales</taxon>
        <taxon>Piscirickettsiaceae</taxon>
        <taxon>Hydrogenovibrio</taxon>
    </lineage>
</organism>
<dbReference type="InterPro" id="IPR017938">
    <property type="entry name" value="Riboflavin_synthase-like_b-brl"/>
</dbReference>
<feature type="domain" description="FAD-binding FR-type" evidence="8">
    <location>
        <begin position="1"/>
        <end position="207"/>
    </location>
</feature>
<dbReference type="Pfam" id="PF00175">
    <property type="entry name" value="NAD_binding_1"/>
    <property type="match status" value="1"/>
</dbReference>
<comment type="cofactor">
    <cofactor evidence="2">
        <name>FAD</name>
        <dbReference type="ChEBI" id="CHEBI:57692"/>
    </cofactor>
</comment>
<dbReference type="SUPFAM" id="SSF52343">
    <property type="entry name" value="Ferredoxin reductase-like, C-terminal NADP-linked domain"/>
    <property type="match status" value="1"/>
</dbReference>
<keyword evidence="7" id="KW-0028">Amino-acid biosynthesis</keyword>
<dbReference type="InterPro" id="IPR001433">
    <property type="entry name" value="OxRdtase_FAD/NAD-bd"/>
</dbReference>
<dbReference type="InterPro" id="IPR039261">
    <property type="entry name" value="FNR_nucleotide-bd"/>
</dbReference>
<evidence type="ECO:0000313" key="10">
    <source>
        <dbReference type="Proteomes" id="UP000285478"/>
    </source>
</evidence>
<keyword evidence="7" id="KW-0198">Cysteine biosynthesis</keyword>
<dbReference type="PANTHER" id="PTHR19384">
    <property type="entry name" value="NITRIC OXIDE SYNTHASE-RELATED"/>
    <property type="match status" value="1"/>
</dbReference>
<evidence type="ECO:0000256" key="6">
    <source>
        <dbReference type="ARBA" id="ARBA00023002"/>
    </source>
</evidence>
<evidence type="ECO:0000256" key="1">
    <source>
        <dbReference type="ARBA" id="ARBA00001917"/>
    </source>
</evidence>
<dbReference type="Proteomes" id="UP000285478">
    <property type="component" value="Chromosome"/>
</dbReference>
<dbReference type="Gene3D" id="1.20.990.10">
    <property type="entry name" value="NADPH-cytochrome p450 Reductase, Chain A, domain 3"/>
    <property type="match status" value="1"/>
</dbReference>
<keyword evidence="6" id="KW-0560">Oxidoreductase</keyword>
<dbReference type="GO" id="GO:0016491">
    <property type="term" value="F:oxidoreductase activity"/>
    <property type="evidence" value="ECO:0007669"/>
    <property type="project" value="UniProtKB-KW"/>
</dbReference>
<keyword evidence="3" id="KW-0285">Flavoprotein</keyword>
<dbReference type="Gene3D" id="3.40.50.80">
    <property type="entry name" value="Nucleotide-binding domain of ferredoxin-NADP reductase (FNR) module"/>
    <property type="match status" value="1"/>
</dbReference>
<comment type="cofactor">
    <cofactor evidence="1">
        <name>FMN</name>
        <dbReference type="ChEBI" id="CHEBI:58210"/>
    </cofactor>
</comment>
<gene>
    <name evidence="9" type="ORF">EPV75_10450</name>
</gene>
<dbReference type="GO" id="GO:0005829">
    <property type="term" value="C:cytosol"/>
    <property type="evidence" value="ECO:0007669"/>
    <property type="project" value="TreeGrafter"/>
</dbReference>
<dbReference type="PANTHER" id="PTHR19384:SF128">
    <property type="entry name" value="NADPH OXIDOREDUCTASE A"/>
    <property type="match status" value="1"/>
</dbReference>
<dbReference type="GO" id="GO:0010181">
    <property type="term" value="F:FMN binding"/>
    <property type="evidence" value="ECO:0007669"/>
    <property type="project" value="TreeGrafter"/>
</dbReference>
<accession>A0A410H582</accession>
<keyword evidence="5" id="KW-0274">FAD</keyword>
<sequence length="365" mass="41650">MQAKVLFNELLTPDHPEKDVFHIGLETEDALDYLPGDWLMVSAENSPELVELVLQKLELSGDERIELRRLGEMPVREALHYHLELTQLSPAILNKLKRQEGLDDWADRAEMMAYAEGRDIVDLLEAYPQFKGLSFCELLAPLAPRYYSIASAPKAVGDKRVDLVYRKVAFERAERERKGLVTTALSALQSGDVIDVALSKNRNFKLPHALEDALCEPAPIIMVGAGTGIAPFIGFLQEWFLEERCVQNHQAWLFFGETHRDKSHLFETTLAEWETQGLHLRTAFSRDQAHKVYVQDRLWEDRAAVWKLLSDGAFFYLCGDKNQLKVGVESVLLKILQTEGGLDEAAAEALWHDWKKSRRVQFDVY</sequence>
<dbReference type="InterPro" id="IPR001709">
    <property type="entry name" value="Flavoprot_Pyr_Nucl_cyt_Rdtase"/>
</dbReference>
<dbReference type="EMBL" id="CP035033">
    <property type="protein sequence ID" value="QAB16057.1"/>
    <property type="molecule type" value="Genomic_DNA"/>
</dbReference>
<keyword evidence="10" id="KW-1185">Reference proteome</keyword>
<dbReference type="AlphaFoldDB" id="A0A410H582"/>
<evidence type="ECO:0000256" key="5">
    <source>
        <dbReference type="ARBA" id="ARBA00022827"/>
    </source>
</evidence>
<reference evidence="9 10" key="1">
    <citation type="journal article" date="2018" name="Environ. Microbiol.">
        <title>Genomes of ubiquitous marine and hypersaline Hydrogenovibrio, Thiomicrorhabdus and Thiomicrospira spp. encode a diversity of mechanisms to sustain chemolithoautotrophy in heterogeneous environments.</title>
        <authorList>
            <person name="Scott K.M."/>
            <person name="Williams J."/>
            <person name="Porter C.M.B."/>
            <person name="Russel S."/>
            <person name="Harmer T.L."/>
            <person name="Paul J.H."/>
            <person name="Antonen K.M."/>
            <person name="Bridges M.K."/>
            <person name="Camper G.J."/>
            <person name="Campla C.K."/>
            <person name="Casella L.G."/>
            <person name="Chase E."/>
            <person name="Conrad J.W."/>
            <person name="Cruz M.C."/>
            <person name="Dunlap D.S."/>
            <person name="Duran L."/>
            <person name="Fahsbender E.M."/>
            <person name="Goldsmith D.B."/>
            <person name="Keeley R.F."/>
            <person name="Kondoff M.R."/>
            <person name="Kussy B.I."/>
            <person name="Lane M.K."/>
            <person name="Lawler S."/>
            <person name="Leigh B.A."/>
            <person name="Lewis C."/>
            <person name="Lostal L.M."/>
            <person name="Marking D."/>
            <person name="Mancera P.A."/>
            <person name="McClenthan E.C."/>
            <person name="McIntyre E.A."/>
            <person name="Mine J.A."/>
            <person name="Modi S."/>
            <person name="Moore B.D."/>
            <person name="Morgan W.A."/>
            <person name="Nelson K.M."/>
            <person name="Nguyen K.N."/>
            <person name="Ogburn N."/>
            <person name="Parrino D.G."/>
            <person name="Pedapudi A.D."/>
            <person name="Pelham R.P."/>
            <person name="Preece A.M."/>
            <person name="Rampersad E.A."/>
            <person name="Richardson J.C."/>
            <person name="Rodgers C.M."/>
            <person name="Schaffer B.L."/>
            <person name="Sheridan N.E."/>
            <person name="Solone M.R."/>
            <person name="Staley Z.R."/>
            <person name="Tabuchi M."/>
            <person name="Waide R.J."/>
            <person name="Wanjugi P.W."/>
            <person name="Young S."/>
            <person name="Clum A."/>
            <person name="Daum C."/>
            <person name="Huntemann M."/>
            <person name="Ivanova N."/>
            <person name="Kyrpides N."/>
            <person name="Mikhailova N."/>
            <person name="Palaniappan K."/>
            <person name="Pillay M."/>
            <person name="Reddy T.B.K."/>
            <person name="Shapiro N."/>
            <person name="Stamatis D."/>
            <person name="Varghese N."/>
            <person name="Woyke T."/>
            <person name="Boden R."/>
            <person name="Freyermuth S.K."/>
            <person name="Kerfeld C.A."/>
        </authorList>
    </citation>
    <scope>NUCLEOTIDE SEQUENCE [LARGE SCALE GENOMIC DNA]</scope>
    <source>
        <strain evidence="9 10">JR-2</strain>
    </source>
</reference>
<dbReference type="KEGG" id="htr:EPV75_10450"/>
<dbReference type="InterPro" id="IPR003097">
    <property type="entry name" value="CysJ-like_FAD-binding"/>
</dbReference>
<dbReference type="GO" id="GO:0019344">
    <property type="term" value="P:cysteine biosynthetic process"/>
    <property type="evidence" value="ECO:0007669"/>
    <property type="project" value="UniProtKB-KW"/>
</dbReference>
<dbReference type="InterPro" id="IPR017927">
    <property type="entry name" value="FAD-bd_FR_type"/>
</dbReference>
<evidence type="ECO:0000256" key="2">
    <source>
        <dbReference type="ARBA" id="ARBA00001974"/>
    </source>
</evidence>
<evidence type="ECO:0000259" key="8">
    <source>
        <dbReference type="PROSITE" id="PS51384"/>
    </source>
</evidence>
<dbReference type="GO" id="GO:0050660">
    <property type="term" value="F:flavin adenine dinucleotide binding"/>
    <property type="evidence" value="ECO:0007669"/>
    <property type="project" value="TreeGrafter"/>
</dbReference>
<proteinExistence type="predicted"/>